<dbReference type="InterPro" id="IPR005025">
    <property type="entry name" value="FMN_Rdtase-like_dom"/>
</dbReference>
<dbReference type="EMBL" id="CP107020">
    <property type="protein sequence ID" value="UYG17321.1"/>
    <property type="molecule type" value="Genomic_DNA"/>
</dbReference>
<proteinExistence type="predicted"/>
<dbReference type="Pfam" id="PF03358">
    <property type="entry name" value="FMN_red"/>
    <property type="match status" value="1"/>
</dbReference>
<accession>A0ABY6G3D6</accession>
<dbReference type="PANTHER" id="PTHR43408:SF2">
    <property type="entry name" value="FMN REDUCTASE (NADPH)"/>
    <property type="match status" value="1"/>
</dbReference>
<feature type="compositionally biased region" description="Low complexity" evidence="4">
    <location>
        <begin position="213"/>
        <end position="235"/>
    </location>
</feature>
<organism evidence="6 7">
    <name type="scientific">Brachybacterium huguangmaarense</name>
    <dbReference type="NCBI Taxonomy" id="1652028"/>
    <lineage>
        <taxon>Bacteria</taxon>
        <taxon>Bacillati</taxon>
        <taxon>Actinomycetota</taxon>
        <taxon>Actinomycetes</taxon>
        <taxon>Micrococcales</taxon>
        <taxon>Dermabacteraceae</taxon>
        <taxon>Brachybacterium</taxon>
    </lineage>
</organism>
<keyword evidence="1" id="KW-0285">Flavoprotein</keyword>
<gene>
    <name evidence="6" type="ORF">BRM3_02500</name>
</gene>
<evidence type="ECO:0000256" key="1">
    <source>
        <dbReference type="ARBA" id="ARBA00022630"/>
    </source>
</evidence>
<evidence type="ECO:0000313" key="7">
    <source>
        <dbReference type="Proteomes" id="UP001164305"/>
    </source>
</evidence>
<feature type="domain" description="NADPH-dependent FMN reductase-like" evidence="5">
    <location>
        <begin position="6"/>
        <end position="155"/>
    </location>
</feature>
<dbReference type="PANTHER" id="PTHR43408">
    <property type="entry name" value="FMN REDUCTASE (NADPH)"/>
    <property type="match status" value="1"/>
</dbReference>
<evidence type="ECO:0000259" key="5">
    <source>
        <dbReference type="Pfam" id="PF03358"/>
    </source>
</evidence>
<evidence type="ECO:0000256" key="2">
    <source>
        <dbReference type="ARBA" id="ARBA00022643"/>
    </source>
</evidence>
<dbReference type="InterPro" id="IPR029039">
    <property type="entry name" value="Flavoprotein-like_sf"/>
</dbReference>
<dbReference type="InterPro" id="IPR023932">
    <property type="entry name" value="CE1759_FMN_reduct"/>
</dbReference>
<reference evidence="6" key="1">
    <citation type="submission" date="2022-10" db="EMBL/GenBank/DDBJ databases">
        <title>Whole-Genome Sequencing of Brachybacterium huguangmaarense BRM-3, Isolated from Betula schmidtii.</title>
        <authorList>
            <person name="Haam D."/>
        </authorList>
    </citation>
    <scope>NUCLEOTIDE SEQUENCE</scope>
    <source>
        <strain evidence="6">BRM-3</strain>
    </source>
</reference>
<dbReference type="RefSeq" id="WP_263594530.1">
    <property type="nucleotide sequence ID" value="NZ_CP107020.1"/>
</dbReference>
<keyword evidence="2" id="KW-0288">FMN</keyword>
<evidence type="ECO:0000256" key="4">
    <source>
        <dbReference type="SAM" id="MobiDB-lite"/>
    </source>
</evidence>
<sequence>MTDTPMRIVVLSAGLSSPSSTRMLADHLAASARAELEARGAEVEVTAYELRSYAHEITDAMLSHFPGERLAALIAAVRDADAVIAVTPIFNTGPSGLFKSFIDVVPLGVWPGKPVLLGATAGSARHSLALEYTIRPMFVYLKAALVPTAVVAASSDFGVAAVGEGDAASLASRTRRAAQELAALGCGARRIGHDDVEPPSEADGPADERPTGADDAAPAGSADPAPTGGAAGLDPEFSDFVPLGSLLRRD</sequence>
<keyword evidence="7" id="KW-1185">Reference proteome</keyword>
<dbReference type="SUPFAM" id="SSF52218">
    <property type="entry name" value="Flavoproteins"/>
    <property type="match status" value="1"/>
</dbReference>
<feature type="region of interest" description="Disordered" evidence="4">
    <location>
        <begin position="189"/>
        <end position="238"/>
    </location>
</feature>
<keyword evidence="3" id="KW-0560">Oxidoreductase</keyword>
<dbReference type="Gene3D" id="3.40.50.360">
    <property type="match status" value="1"/>
</dbReference>
<dbReference type="InterPro" id="IPR051814">
    <property type="entry name" value="NAD(P)H-dep_FMN_reductase"/>
</dbReference>
<evidence type="ECO:0000313" key="6">
    <source>
        <dbReference type="EMBL" id="UYG17321.1"/>
    </source>
</evidence>
<protein>
    <submittedName>
        <fullName evidence="6">NAD(P)H-dependent oxidoreductase</fullName>
    </submittedName>
</protein>
<dbReference type="Proteomes" id="UP001164305">
    <property type="component" value="Chromosome"/>
</dbReference>
<name>A0ABY6G3D6_9MICO</name>
<evidence type="ECO:0000256" key="3">
    <source>
        <dbReference type="ARBA" id="ARBA00023002"/>
    </source>
</evidence>
<dbReference type="NCBIfam" id="TIGR04037">
    <property type="entry name" value="LLM_duo_CE1759"/>
    <property type="match status" value="1"/>
</dbReference>